<dbReference type="STRING" id="639004.SAMN04488239_108105"/>
<dbReference type="InterPro" id="IPR036397">
    <property type="entry name" value="RNaseH_sf"/>
</dbReference>
<sequence>MAWFWWYRFGPIFANEIGKRFVEGMKSSRSCWHLDEMSVKINGEPHYPWRAVDHEGEVPESYVTKKLDKKAALKCLRNAMRKHGHPEVVVTDRLRSHGAALREVGAGRRRQTGRWLNNQVENSHLPFRRRKRSMLRFRRMRSLQMFAAVNASVFNHFNSKRRLACRQIFKLNRAVALARWRKLAVA</sequence>
<organism evidence="2 3">
    <name type="scientific">Ruegeria marina</name>
    <dbReference type="NCBI Taxonomy" id="639004"/>
    <lineage>
        <taxon>Bacteria</taxon>
        <taxon>Pseudomonadati</taxon>
        <taxon>Pseudomonadota</taxon>
        <taxon>Alphaproteobacteria</taxon>
        <taxon>Rhodobacterales</taxon>
        <taxon>Roseobacteraceae</taxon>
        <taxon>Ruegeria</taxon>
    </lineage>
</organism>
<dbReference type="PANTHER" id="PTHR35528">
    <property type="entry name" value="BLL1675 PROTEIN"/>
    <property type="match status" value="1"/>
</dbReference>
<protein>
    <submittedName>
        <fullName evidence="2">Putative transposase</fullName>
    </submittedName>
</protein>
<dbReference type="InterPro" id="IPR052183">
    <property type="entry name" value="IS_Transposase"/>
</dbReference>
<evidence type="ECO:0000259" key="1">
    <source>
        <dbReference type="Pfam" id="PF13610"/>
    </source>
</evidence>
<evidence type="ECO:0000313" key="3">
    <source>
        <dbReference type="Proteomes" id="UP000199628"/>
    </source>
</evidence>
<keyword evidence="3" id="KW-1185">Reference proteome</keyword>
<dbReference type="SUPFAM" id="SSF53098">
    <property type="entry name" value="Ribonuclease H-like"/>
    <property type="match status" value="1"/>
</dbReference>
<reference evidence="3" key="1">
    <citation type="submission" date="2016-10" db="EMBL/GenBank/DDBJ databases">
        <authorList>
            <person name="Varghese N."/>
            <person name="Submissions S."/>
        </authorList>
    </citation>
    <scope>NUCLEOTIDE SEQUENCE [LARGE SCALE GENOMIC DNA]</scope>
    <source>
        <strain evidence="3">CGMCC 1.9108</strain>
    </source>
</reference>
<evidence type="ECO:0000313" key="2">
    <source>
        <dbReference type="EMBL" id="SDD54816.1"/>
    </source>
</evidence>
<dbReference type="Gene3D" id="3.30.420.10">
    <property type="entry name" value="Ribonuclease H-like superfamily/Ribonuclease H"/>
    <property type="match status" value="1"/>
</dbReference>
<dbReference type="InterPro" id="IPR012337">
    <property type="entry name" value="RNaseH-like_sf"/>
</dbReference>
<dbReference type="EMBL" id="FMZV01000008">
    <property type="protein sequence ID" value="SDD54816.1"/>
    <property type="molecule type" value="Genomic_DNA"/>
</dbReference>
<dbReference type="GO" id="GO:0003676">
    <property type="term" value="F:nucleic acid binding"/>
    <property type="evidence" value="ECO:0007669"/>
    <property type="project" value="InterPro"/>
</dbReference>
<proteinExistence type="predicted"/>
<dbReference type="AlphaFoldDB" id="A0A1G6VPS6"/>
<dbReference type="Proteomes" id="UP000199628">
    <property type="component" value="Unassembled WGS sequence"/>
</dbReference>
<accession>A0A1G6VPS6</accession>
<dbReference type="InterPro" id="IPR032874">
    <property type="entry name" value="DDE_dom"/>
</dbReference>
<feature type="domain" description="DDE" evidence="1">
    <location>
        <begin position="31"/>
        <end position="157"/>
    </location>
</feature>
<dbReference type="PANTHER" id="PTHR35528:SF3">
    <property type="entry name" value="BLL1675 PROTEIN"/>
    <property type="match status" value="1"/>
</dbReference>
<gene>
    <name evidence="2" type="ORF">SAMN04488239_108105</name>
</gene>
<name>A0A1G6VPS6_9RHOB</name>
<dbReference type="Pfam" id="PF13610">
    <property type="entry name" value="DDE_Tnp_IS240"/>
    <property type="match status" value="1"/>
</dbReference>